<comment type="caution">
    <text evidence="2">The sequence shown here is derived from an EMBL/GenBank/DDBJ whole genome shotgun (WGS) entry which is preliminary data.</text>
</comment>
<feature type="compositionally biased region" description="Low complexity" evidence="1">
    <location>
        <begin position="39"/>
        <end position="48"/>
    </location>
</feature>
<feature type="region of interest" description="Disordered" evidence="1">
    <location>
        <begin position="23"/>
        <end position="54"/>
    </location>
</feature>
<evidence type="ECO:0000313" key="2">
    <source>
        <dbReference type="EMBL" id="TDG21155.1"/>
    </source>
</evidence>
<evidence type="ECO:0000256" key="1">
    <source>
        <dbReference type="SAM" id="MobiDB-lite"/>
    </source>
</evidence>
<keyword evidence="3" id="KW-1185">Reference proteome</keyword>
<dbReference type="AlphaFoldDB" id="A0A4R5M5D4"/>
<name>A0A4R5M5D4_9BURK</name>
<dbReference type="RefSeq" id="WP_133197065.1">
    <property type="nucleotide sequence ID" value="NZ_JBHUCW010000022.1"/>
</dbReference>
<dbReference type="EMBL" id="SMRP01000012">
    <property type="protein sequence ID" value="TDG21155.1"/>
    <property type="molecule type" value="Genomic_DNA"/>
</dbReference>
<dbReference type="Proteomes" id="UP000295722">
    <property type="component" value="Unassembled WGS sequence"/>
</dbReference>
<proteinExistence type="predicted"/>
<sequence length="75" mass="7923">MHFVGDATQPCLIHIEAMLRERAGLPPTEASEPEIVQNAAPASSAQPPGEQDDLSKVADALLADADLENAGWSAW</sequence>
<evidence type="ECO:0000313" key="3">
    <source>
        <dbReference type="Proteomes" id="UP000295722"/>
    </source>
</evidence>
<accession>A0A4R5M5D4</accession>
<protein>
    <submittedName>
        <fullName evidence="2">Uncharacterized protein</fullName>
    </submittedName>
</protein>
<gene>
    <name evidence="2" type="ORF">EYW47_22560</name>
</gene>
<organism evidence="2 3">
    <name type="scientific">Paraburkholderia silviterrae</name>
    <dbReference type="NCBI Taxonomy" id="2528715"/>
    <lineage>
        <taxon>Bacteria</taxon>
        <taxon>Pseudomonadati</taxon>
        <taxon>Pseudomonadota</taxon>
        <taxon>Betaproteobacteria</taxon>
        <taxon>Burkholderiales</taxon>
        <taxon>Burkholderiaceae</taxon>
        <taxon>Paraburkholderia</taxon>
    </lineage>
</organism>
<reference evidence="2 3" key="1">
    <citation type="submission" date="2019-03" db="EMBL/GenBank/DDBJ databases">
        <title>Paraburkholderia sp. 4M-K11, isolated from subtropical forest soil.</title>
        <authorList>
            <person name="Gao Z.-H."/>
            <person name="Qiu L.-H."/>
        </authorList>
    </citation>
    <scope>NUCLEOTIDE SEQUENCE [LARGE SCALE GENOMIC DNA]</scope>
    <source>
        <strain evidence="2 3">4M-K11</strain>
    </source>
</reference>